<keyword evidence="6" id="KW-0547">Nucleotide-binding</keyword>
<dbReference type="InterPro" id="IPR048268">
    <property type="entry name" value="Arginosuc_syn_C"/>
</dbReference>
<dbReference type="Pfam" id="PF00764">
    <property type="entry name" value="Arginosuc_synth"/>
    <property type="match status" value="1"/>
</dbReference>
<evidence type="ECO:0000256" key="4">
    <source>
        <dbReference type="ARBA" id="ARBA00022598"/>
    </source>
</evidence>
<dbReference type="InterPro" id="IPR024074">
    <property type="entry name" value="AS_cat/multimer_dom_body"/>
</dbReference>
<dbReference type="InterPro" id="IPR001518">
    <property type="entry name" value="Arginosuc_synth"/>
</dbReference>
<evidence type="ECO:0000256" key="1">
    <source>
        <dbReference type="ARBA" id="ARBA00004967"/>
    </source>
</evidence>
<feature type="domain" description="Arginosuccinate synthase-like N-terminal" evidence="8">
    <location>
        <begin position="23"/>
        <end position="145"/>
    </location>
</feature>
<organism evidence="10 11">
    <name type="scientific">Vibrio variabilis</name>
    <dbReference type="NCBI Taxonomy" id="990271"/>
    <lineage>
        <taxon>Bacteria</taxon>
        <taxon>Pseudomonadati</taxon>
        <taxon>Pseudomonadota</taxon>
        <taxon>Gammaproteobacteria</taxon>
        <taxon>Vibrionales</taxon>
        <taxon>Vibrionaceae</taxon>
        <taxon>Vibrio</taxon>
    </lineage>
</organism>
<dbReference type="InterPro" id="IPR014729">
    <property type="entry name" value="Rossmann-like_a/b/a_fold"/>
</dbReference>
<gene>
    <name evidence="10" type="ORF">NL53_03230</name>
</gene>
<dbReference type="Pfam" id="PF20979">
    <property type="entry name" value="Arginosuc_syn_C"/>
    <property type="match status" value="1"/>
</dbReference>
<evidence type="ECO:0000259" key="9">
    <source>
        <dbReference type="Pfam" id="PF20979"/>
    </source>
</evidence>
<sequence>MKKIRSIEDVQAVADVSKHILTLFSGGLDSSYVLELLKNSHAKVTAVAVDLGDGIEESNLKLITDHYGFDLKIIDAKQEFVEHSLVSAIQAQSMYLGDYPVSSSLSRPIIVKKAVELAEILGCDAIIHTANQSQNSLRRLNGAIERSGFDGFYGSPYEYSALTREEKAKALFHSGLVGFKSRNVSGDSNLWCREFESGVLDNPEQFTVSESLFTWSRWQPEKHLENDQIKIGFRQGYPVTLNDQPINLLELITFINNHVGAYEIGRYVGFDHLDQDEKVLEVREAPAATLLMKAYKLLETAALPTDVLKAKAMHNDMWTQEAVEGRFGSMMQNASYAFIAHTAEFISGSVLFNLTRGSALATSIVAENPRYLCDRDRWEMEVAYERSQRSLSLDTHPQKAHQAVQ</sequence>
<keyword evidence="3" id="KW-0055">Arginine biosynthesis</keyword>
<protein>
    <recommendedName>
        <fullName evidence="2">argininosuccinate synthase</fullName>
        <ecNumber evidence="2">6.3.4.5</ecNumber>
    </recommendedName>
</protein>
<name>A0ABR4YFP0_9VIBR</name>
<dbReference type="SUPFAM" id="SSF69864">
    <property type="entry name" value="Argininosuccinate synthetase, C-terminal domain"/>
    <property type="match status" value="1"/>
</dbReference>
<proteinExistence type="predicted"/>
<dbReference type="RefSeq" id="WP_038212572.1">
    <property type="nucleotide sequence ID" value="NZ_JRWM01000003.1"/>
</dbReference>
<dbReference type="Gene3D" id="3.40.50.620">
    <property type="entry name" value="HUPs"/>
    <property type="match status" value="1"/>
</dbReference>
<accession>A0ABR4YFP0</accession>
<dbReference type="Gene3D" id="3.90.1260.10">
    <property type="entry name" value="Argininosuccinate synthetase, chain A, domain 2"/>
    <property type="match status" value="1"/>
</dbReference>
<dbReference type="PANTHER" id="PTHR11587">
    <property type="entry name" value="ARGININOSUCCINATE SYNTHASE"/>
    <property type="match status" value="1"/>
</dbReference>
<keyword evidence="11" id="KW-1185">Reference proteome</keyword>
<evidence type="ECO:0000256" key="6">
    <source>
        <dbReference type="ARBA" id="ARBA00022741"/>
    </source>
</evidence>
<dbReference type="NCBIfam" id="NF038212">
    <property type="entry name" value="argG_rel"/>
    <property type="match status" value="1"/>
</dbReference>
<comment type="caution">
    <text evidence="10">The sequence shown here is derived from an EMBL/GenBank/DDBJ whole genome shotgun (WGS) entry which is preliminary data.</text>
</comment>
<reference evidence="10 11" key="1">
    <citation type="submission" date="2014-10" db="EMBL/GenBank/DDBJ databases">
        <title>Genome sequencing of Vibrio variabilis T01.</title>
        <authorList>
            <person name="Chan K.-G."/>
            <person name="Mohamad N.I."/>
        </authorList>
    </citation>
    <scope>NUCLEOTIDE SEQUENCE [LARGE SCALE GENOMIC DNA]</scope>
    <source>
        <strain evidence="10 11">T01</strain>
    </source>
</reference>
<evidence type="ECO:0000259" key="8">
    <source>
        <dbReference type="Pfam" id="PF00764"/>
    </source>
</evidence>
<keyword evidence="5" id="KW-0028">Amino-acid biosynthesis</keyword>
<evidence type="ECO:0000313" key="10">
    <source>
        <dbReference type="EMBL" id="KHA62308.1"/>
    </source>
</evidence>
<evidence type="ECO:0000256" key="7">
    <source>
        <dbReference type="ARBA" id="ARBA00022840"/>
    </source>
</evidence>
<dbReference type="EMBL" id="JRWM01000003">
    <property type="protein sequence ID" value="KHA62308.1"/>
    <property type="molecule type" value="Genomic_DNA"/>
</dbReference>
<dbReference type="EC" id="6.3.4.5" evidence="2"/>
<keyword evidence="7" id="KW-0067">ATP-binding</keyword>
<keyword evidence="4" id="KW-0436">Ligase</keyword>
<evidence type="ECO:0000256" key="5">
    <source>
        <dbReference type="ARBA" id="ARBA00022605"/>
    </source>
</evidence>
<evidence type="ECO:0000256" key="2">
    <source>
        <dbReference type="ARBA" id="ARBA00012286"/>
    </source>
</evidence>
<dbReference type="SUPFAM" id="SSF52402">
    <property type="entry name" value="Adenine nucleotide alpha hydrolases-like"/>
    <property type="match status" value="1"/>
</dbReference>
<dbReference type="InterPro" id="IPR048267">
    <property type="entry name" value="Arginosuc_syn_N"/>
</dbReference>
<dbReference type="Proteomes" id="UP000030520">
    <property type="component" value="Unassembled WGS sequence"/>
</dbReference>
<evidence type="ECO:0000256" key="3">
    <source>
        <dbReference type="ARBA" id="ARBA00022571"/>
    </source>
</evidence>
<comment type="pathway">
    <text evidence="1">Amino-acid biosynthesis; L-arginine biosynthesis; L-arginine from L-ornithine and carbamoyl phosphate: step 2/3.</text>
</comment>
<evidence type="ECO:0000313" key="11">
    <source>
        <dbReference type="Proteomes" id="UP000030520"/>
    </source>
</evidence>
<dbReference type="PANTHER" id="PTHR11587:SF2">
    <property type="entry name" value="ARGININOSUCCINATE SYNTHASE"/>
    <property type="match status" value="1"/>
</dbReference>
<feature type="domain" description="Arginosuccinate synthase C-terminal" evidence="9">
    <location>
        <begin position="185"/>
        <end position="366"/>
    </location>
</feature>